<organism evidence="2 3">
    <name type="scientific">Besnoitia besnoiti</name>
    <name type="common">Apicomplexan protozoan</name>
    <dbReference type="NCBI Taxonomy" id="94643"/>
    <lineage>
        <taxon>Eukaryota</taxon>
        <taxon>Sar</taxon>
        <taxon>Alveolata</taxon>
        <taxon>Apicomplexa</taxon>
        <taxon>Conoidasida</taxon>
        <taxon>Coccidia</taxon>
        <taxon>Eucoccidiorida</taxon>
        <taxon>Eimeriorina</taxon>
        <taxon>Sarcocystidae</taxon>
        <taxon>Besnoitia</taxon>
    </lineage>
</organism>
<dbReference type="RefSeq" id="XP_029221125.1">
    <property type="nucleotide sequence ID" value="XM_029362160.1"/>
</dbReference>
<protein>
    <recommendedName>
        <fullName evidence="4">Transmembrane protein</fullName>
    </recommendedName>
</protein>
<gene>
    <name evidence="2" type="ORF">BESB_035740</name>
</gene>
<evidence type="ECO:0008006" key="4">
    <source>
        <dbReference type="Google" id="ProtNLM"/>
    </source>
</evidence>
<name>A0A2A9MM16_BESBE</name>
<keyword evidence="3" id="KW-1185">Reference proteome</keyword>
<dbReference type="OrthoDB" id="368340at2759"/>
<dbReference type="AlphaFoldDB" id="A0A2A9MM16"/>
<feature type="transmembrane region" description="Helical" evidence="1">
    <location>
        <begin position="27"/>
        <end position="47"/>
    </location>
</feature>
<dbReference type="EMBL" id="NWUJ01000002">
    <property type="protein sequence ID" value="PFH37116.1"/>
    <property type="molecule type" value="Genomic_DNA"/>
</dbReference>
<reference evidence="2 3" key="1">
    <citation type="submission" date="2017-09" db="EMBL/GenBank/DDBJ databases">
        <title>Genome sequencing of Besnoitia besnoiti strain Bb-Ger1.</title>
        <authorList>
            <person name="Schares G."/>
            <person name="Venepally P."/>
            <person name="Lorenzi H.A."/>
        </authorList>
    </citation>
    <scope>NUCLEOTIDE SEQUENCE [LARGE SCALE GENOMIC DNA]</scope>
    <source>
        <strain evidence="2 3">Bb-Ger1</strain>
    </source>
</reference>
<keyword evidence="1" id="KW-0472">Membrane</keyword>
<keyword evidence="1" id="KW-1133">Transmembrane helix</keyword>
<evidence type="ECO:0000256" key="1">
    <source>
        <dbReference type="SAM" id="Phobius"/>
    </source>
</evidence>
<dbReference type="GeneID" id="40308555"/>
<comment type="caution">
    <text evidence="2">The sequence shown here is derived from an EMBL/GenBank/DDBJ whole genome shotgun (WGS) entry which is preliminary data.</text>
</comment>
<dbReference type="KEGG" id="bbes:BESB_035740"/>
<evidence type="ECO:0000313" key="3">
    <source>
        <dbReference type="Proteomes" id="UP000224006"/>
    </source>
</evidence>
<dbReference type="Proteomes" id="UP000224006">
    <property type="component" value="Chromosome II"/>
</dbReference>
<evidence type="ECO:0000313" key="2">
    <source>
        <dbReference type="EMBL" id="PFH37116.1"/>
    </source>
</evidence>
<keyword evidence="1" id="KW-0812">Transmembrane</keyword>
<accession>A0A2A9MM16</accession>
<dbReference type="VEuPathDB" id="ToxoDB:BESB_035740"/>
<sequence length="82" mass="9759">MSRAVYAKLWASTAQYTQRRHYAWYQIWSRVVPWSLPWGIFAMWMVFPAMPVEYRQALTFGIWQKPNIGTHGPDLGLEQKKQ</sequence>
<proteinExistence type="predicted"/>